<accession>A0A1M4E281</accession>
<reference evidence="1" key="1">
    <citation type="submission" date="2016-04" db="EMBL/GenBank/DDBJ databases">
        <authorList>
            <person name="Evans L.H."/>
            <person name="Alamgir A."/>
            <person name="Owens N."/>
            <person name="Weber N.D."/>
            <person name="Virtaneva K."/>
            <person name="Barbian K."/>
            <person name="Babar A."/>
            <person name="Rosenke K."/>
        </authorList>
    </citation>
    <scope>NUCLEOTIDE SEQUENCE</scope>
    <source>
        <strain evidence="1">Nono1</strain>
    </source>
</reference>
<evidence type="ECO:0000313" key="1">
    <source>
        <dbReference type="EMBL" id="SBO92912.1"/>
    </source>
</evidence>
<protein>
    <submittedName>
        <fullName evidence="1">Uncharacterized protein</fullName>
    </submittedName>
</protein>
<dbReference type="RefSeq" id="WP_225272152.1">
    <property type="nucleotide sequence ID" value="NZ_CP084058.1"/>
</dbReference>
<dbReference type="EMBL" id="LT559118">
    <property type="protein sequence ID" value="SBO92912.1"/>
    <property type="molecule type" value="Genomic_DNA"/>
</dbReference>
<name>A0A1M4E281_9ACTN</name>
<dbReference type="AlphaFoldDB" id="A0A1M4E281"/>
<sequence length="50" mass="5951">MNAELEYSVMQHHAAELRQAAAEQRRVHEASRSRRSERRHRSVFARFLTS</sequence>
<proteinExistence type="predicted"/>
<organism evidence="1">
    <name type="scientific">Nonomuraea gerenzanensis</name>
    <dbReference type="NCBI Taxonomy" id="93944"/>
    <lineage>
        <taxon>Bacteria</taxon>
        <taxon>Bacillati</taxon>
        <taxon>Actinomycetota</taxon>
        <taxon>Actinomycetes</taxon>
        <taxon>Streptosporangiales</taxon>
        <taxon>Streptosporangiaceae</taxon>
        <taxon>Nonomuraea</taxon>
    </lineage>
</organism>
<gene>
    <name evidence="1" type="ORF">BN4615_P2426</name>
</gene>